<dbReference type="InterPro" id="IPR011004">
    <property type="entry name" value="Trimer_LpxA-like_sf"/>
</dbReference>
<dbReference type="InterPro" id="IPR047324">
    <property type="entry name" value="LbH_gamma_CA-like"/>
</dbReference>
<dbReference type="SUPFAM" id="SSF51161">
    <property type="entry name" value="Trimeric LpxA-like enzymes"/>
    <property type="match status" value="1"/>
</dbReference>
<dbReference type="EMBL" id="JBHTGR010000004">
    <property type="protein sequence ID" value="MFC7746040.1"/>
    <property type="molecule type" value="Genomic_DNA"/>
</dbReference>
<dbReference type="CDD" id="cd04645">
    <property type="entry name" value="LbH_gamma_CA_like"/>
    <property type="match status" value="1"/>
</dbReference>
<dbReference type="RefSeq" id="WP_382357523.1">
    <property type="nucleotide sequence ID" value="NZ_JBHTGR010000004.1"/>
</dbReference>
<organism evidence="1 2">
    <name type="scientific">Lentibacillus kimchii</name>
    <dbReference type="NCBI Taxonomy" id="1542911"/>
    <lineage>
        <taxon>Bacteria</taxon>
        <taxon>Bacillati</taxon>
        <taxon>Bacillota</taxon>
        <taxon>Bacilli</taxon>
        <taxon>Bacillales</taxon>
        <taxon>Bacillaceae</taxon>
        <taxon>Lentibacillus</taxon>
    </lineage>
</organism>
<gene>
    <name evidence="1" type="ORF">ACFQU8_02145</name>
</gene>
<dbReference type="Gene3D" id="2.160.10.10">
    <property type="entry name" value="Hexapeptide repeat proteins"/>
    <property type="match status" value="1"/>
</dbReference>
<accession>A0ABW2US21</accession>
<comment type="caution">
    <text evidence="1">The sequence shown here is derived from an EMBL/GenBank/DDBJ whole genome shotgun (WGS) entry which is preliminary data.</text>
</comment>
<evidence type="ECO:0000313" key="1">
    <source>
        <dbReference type="EMBL" id="MFC7746040.1"/>
    </source>
</evidence>
<dbReference type="Proteomes" id="UP001596620">
    <property type="component" value="Unassembled WGS sequence"/>
</dbReference>
<dbReference type="InterPro" id="IPR050484">
    <property type="entry name" value="Transf_Hexapept/Carb_Anhydrase"/>
</dbReference>
<dbReference type="Pfam" id="PF00132">
    <property type="entry name" value="Hexapep"/>
    <property type="match status" value="1"/>
</dbReference>
<dbReference type="PANTHER" id="PTHR13061">
    <property type="entry name" value="DYNACTIN SUBUNIT P25"/>
    <property type="match status" value="1"/>
</dbReference>
<proteinExistence type="predicted"/>
<sequence length="175" mass="19337">MIDPFKQTKPDIHPSVFIAHDADVIGDVTILEDASIWFKTVIRGDVAPTKIGRRVNIQDLSLIHQSPDLPVTVEDDVTVGHQVTLHACTIRNNALIGMGSLIMDNAEVGEYAFIGAGSLVPPGKKIPPYSLALGRPAKVVRTLTDEDYAEMARIRKSYVEKSQYYKHHTNLSQSF</sequence>
<name>A0ABW2US21_9BACI</name>
<dbReference type="PANTHER" id="PTHR13061:SF29">
    <property type="entry name" value="GAMMA CARBONIC ANHYDRASE-LIKE 1, MITOCHONDRIAL-RELATED"/>
    <property type="match status" value="1"/>
</dbReference>
<dbReference type="InterPro" id="IPR001451">
    <property type="entry name" value="Hexapep"/>
</dbReference>
<evidence type="ECO:0000313" key="2">
    <source>
        <dbReference type="Proteomes" id="UP001596620"/>
    </source>
</evidence>
<protein>
    <submittedName>
        <fullName evidence="1">Gamma carbonic anhydrase family protein</fullName>
    </submittedName>
</protein>
<reference evidence="2" key="1">
    <citation type="journal article" date="2019" name="Int. J. Syst. Evol. Microbiol.">
        <title>The Global Catalogue of Microorganisms (GCM) 10K type strain sequencing project: providing services to taxonomists for standard genome sequencing and annotation.</title>
        <authorList>
            <consortium name="The Broad Institute Genomics Platform"/>
            <consortium name="The Broad Institute Genome Sequencing Center for Infectious Disease"/>
            <person name="Wu L."/>
            <person name="Ma J."/>
        </authorList>
    </citation>
    <scope>NUCLEOTIDE SEQUENCE [LARGE SCALE GENOMIC DNA]</scope>
    <source>
        <strain evidence="2">JCM 30234</strain>
    </source>
</reference>
<keyword evidence="2" id="KW-1185">Reference proteome</keyword>